<comment type="similarity">
    <text evidence="5">Belongs to the FNT transporter (TC 1.A.16) family.</text>
</comment>
<keyword evidence="10" id="KW-1185">Reference proteome</keyword>
<gene>
    <name evidence="8" type="ORF">ATH50_2461</name>
    <name evidence="7" type="ORF">DU502_01300</name>
</gene>
<name>A0A3M0CX68_9EURY</name>
<dbReference type="PROSITE" id="PS01005">
    <property type="entry name" value="FORMATE_NITRITE_TP_1"/>
    <property type="match status" value="1"/>
</dbReference>
<evidence type="ECO:0000313" key="10">
    <source>
        <dbReference type="Proteomes" id="UP000282007"/>
    </source>
</evidence>
<dbReference type="GO" id="GO:0005886">
    <property type="term" value="C:plasma membrane"/>
    <property type="evidence" value="ECO:0007669"/>
    <property type="project" value="TreeGrafter"/>
</dbReference>
<keyword evidence="3 6" id="KW-1133">Transmembrane helix</keyword>
<evidence type="ECO:0000256" key="6">
    <source>
        <dbReference type="SAM" id="Phobius"/>
    </source>
</evidence>
<dbReference type="KEGG" id="haer:DU502_01300"/>
<dbReference type="PANTHER" id="PTHR30520:SF8">
    <property type="entry name" value="NITRITE TRANSPORTER NIRC"/>
    <property type="match status" value="1"/>
</dbReference>
<reference evidence="8 9" key="1">
    <citation type="journal article" date="2015" name="Stand. Genomic Sci.">
        <title>Genomic Encyclopedia of Bacterial and Archaeal Type Strains, Phase III: the genomes of soil and plant-associated and newly described type strains.</title>
        <authorList>
            <person name="Whitman W.B."/>
            <person name="Woyke T."/>
            <person name="Klenk H.P."/>
            <person name="Zhou Y."/>
            <person name="Lilburn T.G."/>
            <person name="Beck B.J."/>
            <person name="De Vos P."/>
            <person name="Vandamme P."/>
            <person name="Eisen J.A."/>
            <person name="Garrity G."/>
            <person name="Hugenholtz P."/>
            <person name="Kyrpides N.C."/>
        </authorList>
    </citation>
    <scope>NUCLEOTIDE SEQUENCE [LARGE SCALE GENOMIC DNA]</scope>
    <source>
        <strain evidence="8 9">CGMCC 1.10124</strain>
    </source>
</reference>
<dbReference type="InterPro" id="IPR023271">
    <property type="entry name" value="Aquaporin-like"/>
</dbReference>
<dbReference type="EMBL" id="CP034145">
    <property type="protein sequence ID" value="AZH24093.1"/>
    <property type="molecule type" value="Genomic_DNA"/>
</dbReference>
<evidence type="ECO:0000256" key="5">
    <source>
        <dbReference type="ARBA" id="ARBA00049660"/>
    </source>
</evidence>
<accession>A0A3M0CX68</accession>
<evidence type="ECO:0000256" key="1">
    <source>
        <dbReference type="ARBA" id="ARBA00004141"/>
    </source>
</evidence>
<keyword evidence="2 6" id="KW-0812">Transmembrane</keyword>
<dbReference type="GO" id="GO:0015499">
    <property type="term" value="F:formate transmembrane transporter activity"/>
    <property type="evidence" value="ECO:0007669"/>
    <property type="project" value="TreeGrafter"/>
</dbReference>
<feature type="transmembrane region" description="Helical" evidence="6">
    <location>
        <begin position="30"/>
        <end position="51"/>
    </location>
</feature>
<evidence type="ECO:0000313" key="9">
    <source>
        <dbReference type="Proteomes" id="UP000277326"/>
    </source>
</evidence>
<dbReference type="Proteomes" id="UP000277326">
    <property type="component" value="Unassembled WGS sequence"/>
</dbReference>
<feature type="transmembrane region" description="Helical" evidence="6">
    <location>
        <begin position="188"/>
        <end position="213"/>
    </location>
</feature>
<evidence type="ECO:0000256" key="3">
    <source>
        <dbReference type="ARBA" id="ARBA00022989"/>
    </source>
</evidence>
<keyword evidence="4 6" id="KW-0472">Membrane</keyword>
<dbReference type="InterPro" id="IPR000292">
    <property type="entry name" value="For/NO2_transpt"/>
</dbReference>
<evidence type="ECO:0000313" key="8">
    <source>
        <dbReference type="EMBL" id="RMB13130.1"/>
    </source>
</evidence>
<protein>
    <submittedName>
        <fullName evidence="8">Nitrite transporter NirC</fullName>
    </submittedName>
</protein>
<evidence type="ECO:0000256" key="2">
    <source>
        <dbReference type="ARBA" id="ARBA00022692"/>
    </source>
</evidence>
<dbReference type="Gene3D" id="1.20.1080.10">
    <property type="entry name" value="Glycerol uptake facilitator protein"/>
    <property type="match status" value="1"/>
</dbReference>
<dbReference type="Pfam" id="PF01226">
    <property type="entry name" value="Form_Nir_trans"/>
    <property type="match status" value="1"/>
</dbReference>
<proteinExistence type="inferred from homology"/>
<feature type="transmembrane region" description="Helical" evidence="6">
    <location>
        <begin position="111"/>
        <end position="137"/>
    </location>
</feature>
<dbReference type="Proteomes" id="UP000282007">
    <property type="component" value="Chromosome"/>
</dbReference>
<feature type="transmembrane region" description="Helical" evidence="6">
    <location>
        <begin position="233"/>
        <end position="259"/>
    </location>
</feature>
<evidence type="ECO:0000256" key="4">
    <source>
        <dbReference type="ARBA" id="ARBA00023136"/>
    </source>
</evidence>
<dbReference type="AlphaFoldDB" id="A0A3M0CX68"/>
<feature type="transmembrane region" description="Helical" evidence="6">
    <location>
        <begin position="157"/>
        <end position="176"/>
    </location>
</feature>
<dbReference type="EMBL" id="REFS01000005">
    <property type="protein sequence ID" value="RMB13130.1"/>
    <property type="molecule type" value="Genomic_DNA"/>
</dbReference>
<dbReference type="PANTHER" id="PTHR30520">
    <property type="entry name" value="FORMATE TRANSPORTER-RELATED"/>
    <property type="match status" value="1"/>
</dbReference>
<reference evidence="7 10" key="2">
    <citation type="submission" date="2018-07" db="EMBL/GenBank/DDBJ databases">
        <title>Genome sequences of Haloplanus aerogenes JCM 16430T.</title>
        <authorList>
            <person name="Kim Y.B."/>
            <person name="Roh S.W."/>
        </authorList>
    </citation>
    <scope>NUCLEOTIDE SEQUENCE [LARGE SCALE GENOMIC DNA]</scope>
    <source>
        <strain evidence="7 10">JCM 16430</strain>
    </source>
</reference>
<sequence>MSEVYDNTLDGVSEAAAAQIELIDKKLPAYLIHAGMAGAYIGLAILLIFALGTPMVGTPLEPLRGVVMAGAFGIALSLVIVAGSELFTGNAMIMGVGALEGRTSWGALGKVWVWSWIGNLFGSLLVAAMAAWGGVFSDPTLVYAVAETKMTLSPLELFIQGIFCNWLVVLAVWSNFRLENAIAKLVMIWWCLLAFIGTGFEHSVANMTVLSLANFLTITTGQAGPAAINWVNMAYNISIVTVGNTFAGVVMMGAAYWYINESYKIDLSADDSFGDEGNIASADD</sequence>
<feature type="transmembrane region" description="Helical" evidence="6">
    <location>
        <begin position="71"/>
        <end position="99"/>
    </location>
</feature>
<reference evidence="8" key="3">
    <citation type="submission" date="2018-10" db="EMBL/GenBank/DDBJ databases">
        <authorList>
            <person name="Whitman W."/>
            <person name="Huntemann M."/>
            <person name="Clum A."/>
            <person name="Pillay M."/>
            <person name="Palaniappan K."/>
            <person name="Varghese N."/>
            <person name="Mikhailova N."/>
            <person name="Stamatis D."/>
            <person name="Reddy T."/>
            <person name="Daum C."/>
            <person name="Shapiro N."/>
            <person name="Ivanova N."/>
            <person name="Kyrpides N."/>
            <person name="Woyke T."/>
        </authorList>
    </citation>
    <scope>NUCLEOTIDE SEQUENCE</scope>
    <source>
        <strain evidence="8">CGMCC 1.10124</strain>
    </source>
</reference>
<evidence type="ECO:0000313" key="7">
    <source>
        <dbReference type="EMBL" id="AZH24093.1"/>
    </source>
</evidence>
<organism evidence="8 9">
    <name type="scientific">Haloplanus aerogenes</name>
    <dbReference type="NCBI Taxonomy" id="660522"/>
    <lineage>
        <taxon>Archaea</taxon>
        <taxon>Methanobacteriati</taxon>
        <taxon>Methanobacteriota</taxon>
        <taxon>Stenosarchaea group</taxon>
        <taxon>Halobacteria</taxon>
        <taxon>Halobacteriales</taxon>
        <taxon>Haloferacaceae</taxon>
        <taxon>Haloplanus</taxon>
    </lineage>
</organism>
<comment type="subcellular location">
    <subcellularLocation>
        <location evidence="1">Membrane</location>
        <topology evidence="1">Multi-pass membrane protein</topology>
    </subcellularLocation>
</comment>
<dbReference type="InterPro" id="IPR024002">
    <property type="entry name" value="For/NO2_transpt_CS"/>
</dbReference>